<name>A0A6P5CLF0_BOSIN</name>
<evidence type="ECO:0000256" key="5">
    <source>
        <dbReference type="ARBA" id="ARBA00023069"/>
    </source>
</evidence>
<keyword evidence="6" id="KW-0966">Cell projection</keyword>
<evidence type="ECO:0000256" key="2">
    <source>
        <dbReference type="ARBA" id="ARBA00016322"/>
    </source>
</evidence>
<dbReference type="Gene3D" id="2.20.110.10">
    <property type="entry name" value="Histone H3 K4-specific methyltransferase SET7/9 N-terminal domain"/>
    <property type="match status" value="1"/>
</dbReference>
<keyword evidence="4" id="KW-0282">Flagellum</keyword>
<sequence>MVRQDALSLRCPKDWTLETGAMEYTGSQYIGEFVDGRMEGDAEYILPTETKYIGEMKDGMFHGQGTLYFPNGSRFDAVWEKGLVVKVSLNSPIWTHLERSLQAVTTAETASITRTRG</sequence>
<dbReference type="GeneID" id="109566423"/>
<dbReference type="Pfam" id="PF02493">
    <property type="entry name" value="MORN"/>
    <property type="match status" value="2"/>
</dbReference>
<dbReference type="InterPro" id="IPR042814">
    <property type="entry name" value="Morn5"/>
</dbReference>
<keyword evidence="5" id="KW-0969">Cilium</keyword>
<proteinExistence type="predicted"/>
<dbReference type="Proteomes" id="UP001652663">
    <property type="component" value="Chromosome 11"/>
</dbReference>
<evidence type="ECO:0000256" key="4">
    <source>
        <dbReference type="ARBA" id="ARBA00022846"/>
    </source>
</evidence>
<accession>A0A6P5CLF0</accession>
<keyword evidence="7" id="KW-1185">Reference proteome</keyword>
<dbReference type="CTD" id="254956"/>
<evidence type="ECO:0000256" key="1">
    <source>
        <dbReference type="ARBA" id="ARBA00004230"/>
    </source>
</evidence>
<evidence type="ECO:0000313" key="8">
    <source>
        <dbReference type="RefSeq" id="XP_019826322.2"/>
    </source>
</evidence>
<evidence type="ECO:0000313" key="9">
    <source>
        <dbReference type="RefSeq" id="XP_019826323.2"/>
    </source>
</evidence>
<organism evidence="7 9">
    <name type="scientific">Bos indicus</name>
    <name type="common">Zebu</name>
    <dbReference type="NCBI Taxonomy" id="9915"/>
    <lineage>
        <taxon>Eukaryota</taxon>
        <taxon>Metazoa</taxon>
        <taxon>Chordata</taxon>
        <taxon>Craniata</taxon>
        <taxon>Vertebrata</taxon>
        <taxon>Euteleostomi</taxon>
        <taxon>Mammalia</taxon>
        <taxon>Eutheria</taxon>
        <taxon>Laurasiatheria</taxon>
        <taxon>Artiodactyla</taxon>
        <taxon>Ruminantia</taxon>
        <taxon>Pecora</taxon>
        <taxon>Bovidae</taxon>
        <taxon>Bovinae</taxon>
        <taxon>Bos</taxon>
    </lineage>
</organism>
<dbReference type="RefSeq" id="XP_019826322.2">
    <property type="nucleotide sequence ID" value="XM_019970763.2"/>
</dbReference>
<dbReference type="RefSeq" id="XP_070655302.1">
    <property type="nucleotide sequence ID" value="XM_070799201.1"/>
</dbReference>
<dbReference type="PANTHER" id="PTHR46437">
    <property type="entry name" value="MORN REPEAT-CONTAINING PROTEIN 5"/>
    <property type="match status" value="1"/>
</dbReference>
<dbReference type="RefSeq" id="XP_019826323.2">
    <property type="nucleotide sequence ID" value="XM_019970764.2"/>
</dbReference>
<dbReference type="SUPFAM" id="SSF82185">
    <property type="entry name" value="Histone H3 K4-specific methyltransferase SET7/9 N-terminal domain"/>
    <property type="match status" value="1"/>
</dbReference>
<evidence type="ECO:0000313" key="10">
    <source>
        <dbReference type="RefSeq" id="XP_070655302.1"/>
    </source>
</evidence>
<dbReference type="InterPro" id="IPR003409">
    <property type="entry name" value="MORN"/>
</dbReference>
<keyword evidence="3" id="KW-0677">Repeat</keyword>
<dbReference type="PANTHER" id="PTHR46437:SF1">
    <property type="entry name" value="MORN REPEAT-CONTAINING PROTEIN 5"/>
    <property type="match status" value="1"/>
</dbReference>
<evidence type="ECO:0000256" key="6">
    <source>
        <dbReference type="ARBA" id="ARBA00023273"/>
    </source>
</evidence>
<evidence type="ECO:0000313" key="7">
    <source>
        <dbReference type="Proteomes" id="UP001652663"/>
    </source>
</evidence>
<protein>
    <recommendedName>
        <fullName evidence="2">MORN repeat-containing protein 5</fullName>
    </recommendedName>
</protein>
<dbReference type="GO" id="GO:0031514">
    <property type="term" value="C:motile cilium"/>
    <property type="evidence" value="ECO:0007669"/>
    <property type="project" value="UniProtKB-SubCell"/>
</dbReference>
<dbReference type="SMART" id="SM00698">
    <property type="entry name" value="MORN"/>
    <property type="match status" value="2"/>
</dbReference>
<evidence type="ECO:0000256" key="3">
    <source>
        <dbReference type="ARBA" id="ARBA00022737"/>
    </source>
</evidence>
<gene>
    <name evidence="8 9 10" type="primary">MORN5</name>
</gene>
<dbReference type="AlphaFoldDB" id="A0A6P5CLF0"/>
<comment type="subcellular location">
    <subcellularLocation>
        <location evidence="1">Cell projection</location>
        <location evidence="1">Cilium</location>
        <location evidence="1">Flagellum</location>
    </subcellularLocation>
</comment>
<reference evidence="8 9" key="1">
    <citation type="submission" date="2025-05" db="UniProtKB">
        <authorList>
            <consortium name="RefSeq"/>
        </authorList>
    </citation>
    <scope>IDENTIFICATION</scope>
    <source>
        <tissue evidence="8 9">Blood</tissue>
    </source>
</reference>